<evidence type="ECO:0000313" key="3">
    <source>
        <dbReference type="Proteomes" id="UP000824988"/>
    </source>
</evidence>
<sequence length="450" mass="48670">MDIRPERLGSPAFRAAHGVRAAYVIGGMVKGISSVEMVRAAGNAGYLAFFGAGGLRPAAVNEAVAQLSADLGPARPWGVNFLHNPLIPAQEDALAELLLASGVRCIEASAFVRITPALVRYRLSGLEFDGQGRPLPRRRIIAKVSHPDMARRFMEPPPADLVADLRARGLLTAREADAAGEVPLADDVCAEADSGGHTDRRPSFALIPAFLRLRDETARAQPRLPPVRIGAAGGIGAPEAVAAAFVLGADFVLTGSINQCTPEAGTSEAVKDMLAAAQPQDFDMAPAGDLFEIGAKVQVLKRGSLFAARANRLYELYRANAALDDIPAPLLADLEAKTFGRRLDDVWRETEAYYRQAAPEELADIGPKKRMAMIFRWYFIHSQRLAQQGDTAQRVNFQIHCGPAMAACNRWLADTPWADWRQRHVDRLADRLLEGAAQVLAQRYAGLNAD</sequence>
<evidence type="ECO:0000313" key="2">
    <source>
        <dbReference type="EMBL" id="BBL71308.1"/>
    </source>
</evidence>
<dbReference type="AlphaFoldDB" id="A0A8D5AHB7"/>
<protein>
    <recommendedName>
        <fullName evidence="1">[Acyl-carrier-protein] S-malonyltransferase-like inserted helical domain-containing protein</fullName>
    </recommendedName>
</protein>
<dbReference type="NCBIfam" id="TIGR02814">
    <property type="entry name" value="pfaD_fam"/>
    <property type="match status" value="1"/>
</dbReference>
<feature type="domain" description="[Acyl-carrier-protein] S-malonyltransferase-like inserted helical" evidence="1">
    <location>
        <begin position="322"/>
        <end position="397"/>
    </location>
</feature>
<dbReference type="PANTHER" id="PTHR32332:SF20">
    <property type="entry name" value="2-NITROPROPANE DIOXYGENASE-LIKE PROTEIN"/>
    <property type="match status" value="1"/>
</dbReference>
<dbReference type="KEGG" id="moz:MoryE10_19140"/>
<dbReference type="PANTHER" id="PTHR32332">
    <property type="entry name" value="2-NITROPROPANE DIOXYGENASE"/>
    <property type="match status" value="1"/>
</dbReference>
<name>A0A8D5AHB7_9GAMM</name>
<evidence type="ECO:0000259" key="1">
    <source>
        <dbReference type="Pfam" id="PF21607"/>
    </source>
</evidence>
<accession>A0A8D5AHB7</accession>
<reference evidence="2" key="1">
    <citation type="submission" date="2019-06" db="EMBL/GenBank/DDBJ databases">
        <title>Complete genome sequence of Methylogaea oryzae strain JCM16910.</title>
        <authorList>
            <person name="Asakawa S."/>
        </authorList>
    </citation>
    <scope>NUCLEOTIDE SEQUENCE</scope>
    <source>
        <strain evidence="2">E10</strain>
    </source>
</reference>
<dbReference type="InterPro" id="IPR049489">
    <property type="entry name" value="FabD-like_helical_ins"/>
</dbReference>
<gene>
    <name evidence="2" type="ORF">MoryE10_19140</name>
</gene>
<keyword evidence="3" id="KW-1185">Reference proteome</keyword>
<dbReference type="RefSeq" id="WP_221046908.1">
    <property type="nucleotide sequence ID" value="NZ_AP019782.1"/>
</dbReference>
<proteinExistence type="predicted"/>
<dbReference type="Pfam" id="PF21607">
    <property type="entry name" value="FabD_helical_ins"/>
    <property type="match status" value="1"/>
</dbReference>
<dbReference type="InterPro" id="IPR014179">
    <property type="entry name" value="PfaD-like_TIM-barrel"/>
</dbReference>
<organism evidence="2 3">
    <name type="scientific">Methylogaea oryzae</name>
    <dbReference type="NCBI Taxonomy" id="1295382"/>
    <lineage>
        <taxon>Bacteria</taxon>
        <taxon>Pseudomonadati</taxon>
        <taxon>Pseudomonadota</taxon>
        <taxon>Gammaproteobacteria</taxon>
        <taxon>Methylococcales</taxon>
        <taxon>Methylococcaceae</taxon>
        <taxon>Methylogaea</taxon>
    </lineage>
</organism>
<dbReference type="Proteomes" id="UP000824988">
    <property type="component" value="Chromosome"/>
</dbReference>
<dbReference type="EMBL" id="AP019782">
    <property type="protein sequence ID" value="BBL71308.1"/>
    <property type="molecule type" value="Genomic_DNA"/>
</dbReference>